<gene>
    <name evidence="2" type="ORF">PHPALM_32090</name>
</gene>
<sequence>MLKQRSRSLALLARALQRSSVGPTDSTFLPVLRSTVIPQISYRNSSFVPQGTIGSQQKTKKTPSFAIAAAFEGHEDLEDDEGTDQLYEQDMEIEDAEDERVRALKEQFQRGMEKKKLWMQSLTEQKFYAAIVKTVADCYAPLYAAMGLEGKCPLLTVARDKSKGEHELETQYRPLRFDDMLTKATEQEAMALLVIANQSMLALTIVEHRDKLAEELAKRAKAGTGVVLPGTNVMEDEYVVTMGSHLRMFYSWATSAYASCGPDYYPQLFAIYKRAQDAKVYVTANMNVQYMTALTTEKRYDELFEFYETVVRESLPTSVFFYRQMLFAVSATRKVELLDSILEDMRVKGFKLRTEDYLRAIRTYDNDYFFTEMKRHRSSNKNCDERKAKELETVLVTPRDSYDMCLTRIREQEEHPERFEKLLDAAHSVLALFDTMVDIDGLTPRDTNLFPRVITAAVYAQECERIPELLAHHAEHADEPLHYAGVRMAVNALLLLEKPTEAWGLVRETNPQLEPRRFALVGNIFNYLCMRKRGAEIIALMHDVDKLKAHGVFTLAVIKSLVPALCRSVDTVSDEELMMTMTHFDKIFRLRTSEHHFGVFLRECCHNKRLAVVKDALKQWLATSGNKRPLKGAVAVKVLETFEGESDWAFMADVFELVDFSQVLREDDRKTIVSSVSRAYEALGRPEQVKRAEHVSVIAAKRQKQLRQRKVTKPQKKRYDPKHRSAKPTMVNGIPIFGHTPVLDAGGGGVSALVVAAVDGNDSASGTASTGAGDRAIPRGRRGDGGQASIGRQGEKTAPSTTEPQSLNFHLQMHSSGIGDLLAAAEHKNPSAKRGSDLNIAENVAMQADATAGDFSSLVTSGSPAEKDIDRAKGSLQKLAR</sequence>
<feature type="non-terminal residue" evidence="2">
    <location>
        <position position="881"/>
    </location>
</feature>
<keyword evidence="3" id="KW-1185">Reference proteome</keyword>
<accession>A0A2P4X0Y3</accession>
<evidence type="ECO:0000313" key="2">
    <source>
        <dbReference type="EMBL" id="POM59212.1"/>
    </source>
</evidence>
<dbReference type="AlphaFoldDB" id="A0A2P4X0Y3"/>
<evidence type="ECO:0000256" key="1">
    <source>
        <dbReference type="SAM" id="MobiDB-lite"/>
    </source>
</evidence>
<feature type="region of interest" description="Disordered" evidence="1">
    <location>
        <begin position="707"/>
        <end position="733"/>
    </location>
</feature>
<organism evidence="2 3">
    <name type="scientific">Phytophthora palmivora</name>
    <dbReference type="NCBI Taxonomy" id="4796"/>
    <lineage>
        <taxon>Eukaryota</taxon>
        <taxon>Sar</taxon>
        <taxon>Stramenopiles</taxon>
        <taxon>Oomycota</taxon>
        <taxon>Peronosporomycetes</taxon>
        <taxon>Peronosporales</taxon>
        <taxon>Peronosporaceae</taxon>
        <taxon>Phytophthora</taxon>
    </lineage>
</organism>
<name>A0A2P4X0Y3_9STRA</name>
<feature type="region of interest" description="Disordered" evidence="1">
    <location>
        <begin position="857"/>
        <end position="881"/>
    </location>
</feature>
<feature type="region of interest" description="Disordered" evidence="1">
    <location>
        <begin position="762"/>
        <end position="803"/>
    </location>
</feature>
<feature type="compositionally biased region" description="Basic residues" evidence="1">
    <location>
        <begin position="707"/>
        <end position="726"/>
    </location>
</feature>
<dbReference type="OrthoDB" id="158362at2759"/>
<protein>
    <submittedName>
        <fullName evidence="2">Uncharacterized protein</fullName>
    </submittedName>
</protein>
<reference evidence="2 3" key="1">
    <citation type="journal article" date="2017" name="Genome Biol. Evol.">
        <title>Phytophthora megakarya and P. palmivora, closely related causal agents of cacao black pod rot, underwent increases in genome sizes and gene numbers by different mechanisms.</title>
        <authorList>
            <person name="Ali S.S."/>
            <person name="Shao J."/>
            <person name="Lary D.J."/>
            <person name="Kronmiller B."/>
            <person name="Shen D."/>
            <person name="Strem M.D."/>
            <person name="Amoako-Attah I."/>
            <person name="Akrofi A.Y."/>
            <person name="Begoude B.A."/>
            <person name="Ten Hoopen G.M."/>
            <person name="Coulibaly K."/>
            <person name="Kebe B.I."/>
            <person name="Melnick R.L."/>
            <person name="Guiltinan M.J."/>
            <person name="Tyler B.M."/>
            <person name="Meinhardt L.W."/>
            <person name="Bailey B.A."/>
        </authorList>
    </citation>
    <scope>NUCLEOTIDE SEQUENCE [LARGE SCALE GENOMIC DNA]</scope>
    <source>
        <strain evidence="3">sbr112.9</strain>
    </source>
</reference>
<dbReference type="EMBL" id="NCKW01017286">
    <property type="protein sequence ID" value="POM59212.1"/>
    <property type="molecule type" value="Genomic_DNA"/>
</dbReference>
<dbReference type="Proteomes" id="UP000237271">
    <property type="component" value="Unassembled WGS sequence"/>
</dbReference>
<comment type="caution">
    <text evidence="2">The sequence shown here is derived from an EMBL/GenBank/DDBJ whole genome shotgun (WGS) entry which is preliminary data.</text>
</comment>
<evidence type="ECO:0000313" key="3">
    <source>
        <dbReference type="Proteomes" id="UP000237271"/>
    </source>
</evidence>
<proteinExistence type="predicted"/>